<dbReference type="AlphaFoldDB" id="A0A4Z0MF03"/>
<keyword evidence="1" id="KW-1133">Transmembrane helix</keyword>
<name>A0A4Z0MF03_9BACT</name>
<comment type="caution">
    <text evidence="2">The sequence shown here is derived from an EMBL/GenBank/DDBJ whole genome shotgun (WGS) entry which is preliminary data.</text>
</comment>
<feature type="transmembrane region" description="Helical" evidence="1">
    <location>
        <begin position="186"/>
        <end position="210"/>
    </location>
</feature>
<feature type="transmembrane region" description="Helical" evidence="1">
    <location>
        <begin position="12"/>
        <end position="29"/>
    </location>
</feature>
<keyword evidence="1" id="KW-0472">Membrane</keyword>
<sequence length="338" mass="37538">MMLTSFTRYRPAVWFGCLALAVVAVEILVIRRPDFATRPVLPAAVTFDLLTVLPLLFYWQVIRPYKLPLSSLLGATGAAITLAYFLIPEPQQQYLSYTRYAGPALELAAISLAVVKLRKLRLAYATTAHTEPGMMERLEAAFEQVFGHSFSLLVSEIGMLYYALLSWRAKPEVQTTDKVFTSHRESAVEALLATAGFLSLIEMGAVHLLLTRWSPVAAGLVLMGHVYGLLFLVGHLRAVRLRPSVITEEQELVLRVGFVWQLRVPLAALVHVQQLKEAPVRNADVLNTAQLLFTAPNLLLSFAQPVKVSGPYDLQRQVRHVAVYLDHPAAFQQSLPVA</sequence>
<protein>
    <recommendedName>
        <fullName evidence="4">Beta-carotene 15,15'-monooxygenase</fullName>
    </recommendedName>
</protein>
<organism evidence="2 3">
    <name type="scientific">Hymenobacter wooponensis</name>
    <dbReference type="NCBI Taxonomy" id="1525360"/>
    <lineage>
        <taxon>Bacteria</taxon>
        <taxon>Pseudomonadati</taxon>
        <taxon>Bacteroidota</taxon>
        <taxon>Cytophagia</taxon>
        <taxon>Cytophagales</taxon>
        <taxon>Hymenobacteraceae</taxon>
        <taxon>Hymenobacter</taxon>
    </lineage>
</organism>
<feature type="transmembrane region" description="Helical" evidence="1">
    <location>
        <begin position="145"/>
        <end position="165"/>
    </location>
</feature>
<evidence type="ECO:0000256" key="1">
    <source>
        <dbReference type="SAM" id="Phobius"/>
    </source>
</evidence>
<evidence type="ECO:0008006" key="4">
    <source>
        <dbReference type="Google" id="ProtNLM"/>
    </source>
</evidence>
<dbReference type="OrthoDB" id="875405at2"/>
<accession>A0A4Z0MF03</accession>
<keyword evidence="3" id="KW-1185">Reference proteome</keyword>
<feature type="transmembrane region" description="Helical" evidence="1">
    <location>
        <begin position="67"/>
        <end position="87"/>
    </location>
</feature>
<gene>
    <name evidence="2" type="ORF">EU557_19635</name>
</gene>
<evidence type="ECO:0000313" key="2">
    <source>
        <dbReference type="EMBL" id="TGD78323.1"/>
    </source>
</evidence>
<evidence type="ECO:0000313" key="3">
    <source>
        <dbReference type="Proteomes" id="UP000298284"/>
    </source>
</evidence>
<feature type="transmembrane region" description="Helical" evidence="1">
    <location>
        <begin position="216"/>
        <end position="234"/>
    </location>
</feature>
<reference evidence="2 3" key="1">
    <citation type="submission" date="2019-04" db="EMBL/GenBank/DDBJ databases">
        <authorList>
            <person name="Feng G."/>
            <person name="Zhang J."/>
            <person name="Zhu H."/>
        </authorList>
    </citation>
    <scope>NUCLEOTIDE SEQUENCE [LARGE SCALE GENOMIC DNA]</scope>
    <source>
        <strain evidence="2 3">JCM 19491</strain>
    </source>
</reference>
<dbReference type="EMBL" id="SRKZ01000006">
    <property type="protein sequence ID" value="TGD78323.1"/>
    <property type="molecule type" value="Genomic_DNA"/>
</dbReference>
<dbReference type="Proteomes" id="UP000298284">
    <property type="component" value="Unassembled WGS sequence"/>
</dbReference>
<dbReference type="RefSeq" id="WP_135532185.1">
    <property type="nucleotide sequence ID" value="NZ_SRKZ01000006.1"/>
</dbReference>
<keyword evidence="1" id="KW-0812">Transmembrane</keyword>
<proteinExistence type="predicted"/>
<feature type="transmembrane region" description="Helical" evidence="1">
    <location>
        <begin position="41"/>
        <end position="61"/>
    </location>
</feature>